<protein>
    <submittedName>
        <fullName evidence="4">Uncharacterized protein</fullName>
    </submittedName>
</protein>
<dbReference type="InterPro" id="IPR001611">
    <property type="entry name" value="Leu-rich_rpt"/>
</dbReference>
<organism evidence="4 5">
    <name type="scientific">Pristionchus entomophagus</name>
    <dbReference type="NCBI Taxonomy" id="358040"/>
    <lineage>
        <taxon>Eukaryota</taxon>
        <taxon>Metazoa</taxon>
        <taxon>Ecdysozoa</taxon>
        <taxon>Nematoda</taxon>
        <taxon>Chromadorea</taxon>
        <taxon>Rhabditida</taxon>
        <taxon>Rhabditina</taxon>
        <taxon>Diplogasteromorpha</taxon>
        <taxon>Diplogasteroidea</taxon>
        <taxon>Neodiplogasteridae</taxon>
        <taxon>Pristionchus</taxon>
    </lineage>
</organism>
<evidence type="ECO:0000256" key="3">
    <source>
        <dbReference type="SAM" id="MobiDB-lite"/>
    </source>
</evidence>
<dbReference type="Proteomes" id="UP001432027">
    <property type="component" value="Unassembled WGS sequence"/>
</dbReference>
<dbReference type="Gene3D" id="3.80.10.10">
    <property type="entry name" value="Ribonuclease Inhibitor"/>
    <property type="match status" value="1"/>
</dbReference>
<dbReference type="EMBL" id="BTSX01000002">
    <property type="protein sequence ID" value="GMS83869.1"/>
    <property type="molecule type" value="Genomic_DNA"/>
</dbReference>
<evidence type="ECO:0000256" key="1">
    <source>
        <dbReference type="ARBA" id="ARBA00022614"/>
    </source>
</evidence>
<dbReference type="PANTHER" id="PTHR18849:SF0">
    <property type="entry name" value="CILIA- AND FLAGELLA-ASSOCIATED PROTEIN 410-RELATED"/>
    <property type="match status" value="1"/>
</dbReference>
<proteinExistence type="predicted"/>
<reference evidence="4" key="1">
    <citation type="submission" date="2023-10" db="EMBL/GenBank/DDBJ databases">
        <title>Genome assembly of Pristionchus species.</title>
        <authorList>
            <person name="Yoshida K."/>
            <person name="Sommer R.J."/>
        </authorList>
    </citation>
    <scope>NUCLEOTIDE SEQUENCE</scope>
    <source>
        <strain evidence="4">RS0144</strain>
    </source>
</reference>
<name>A0AAV5SLT5_9BILA</name>
<comment type="caution">
    <text evidence="4">The sequence shown here is derived from an EMBL/GenBank/DDBJ whole genome shotgun (WGS) entry which is preliminary data.</text>
</comment>
<feature type="region of interest" description="Disordered" evidence="3">
    <location>
        <begin position="179"/>
        <end position="200"/>
    </location>
</feature>
<evidence type="ECO:0000313" key="5">
    <source>
        <dbReference type="Proteomes" id="UP001432027"/>
    </source>
</evidence>
<dbReference type="AlphaFoldDB" id="A0AAV5SLT5"/>
<dbReference type="PANTHER" id="PTHR18849">
    <property type="entry name" value="LEUCINE RICH REPEAT PROTEIN"/>
    <property type="match status" value="1"/>
</dbReference>
<feature type="compositionally biased region" description="Polar residues" evidence="3">
    <location>
        <begin position="290"/>
        <end position="300"/>
    </location>
</feature>
<dbReference type="PROSITE" id="PS51450">
    <property type="entry name" value="LRR"/>
    <property type="match status" value="1"/>
</dbReference>
<keyword evidence="2" id="KW-0677">Repeat</keyword>
<accession>A0AAV5SLT5</accession>
<dbReference type="FunFam" id="3.80.10.10:FF:000094">
    <property type="entry name" value="protein C21orf2 isoform X1"/>
    <property type="match status" value="1"/>
</dbReference>
<dbReference type="SMART" id="SM00365">
    <property type="entry name" value="LRR_SD22"/>
    <property type="match status" value="2"/>
</dbReference>
<keyword evidence="5" id="KW-1185">Reference proteome</keyword>
<dbReference type="SUPFAM" id="SSF52058">
    <property type="entry name" value="L domain-like"/>
    <property type="match status" value="1"/>
</dbReference>
<keyword evidence="1" id="KW-0433">Leucine-rich repeat</keyword>
<feature type="region of interest" description="Disordered" evidence="3">
    <location>
        <begin position="290"/>
        <end position="326"/>
    </location>
</feature>
<dbReference type="Pfam" id="PF14580">
    <property type="entry name" value="LRR_9"/>
    <property type="match status" value="1"/>
</dbReference>
<dbReference type="GO" id="GO:0036064">
    <property type="term" value="C:ciliary basal body"/>
    <property type="evidence" value="ECO:0007669"/>
    <property type="project" value="UniProtKB-ARBA"/>
</dbReference>
<dbReference type="GO" id="GO:0007010">
    <property type="term" value="P:cytoskeleton organization"/>
    <property type="evidence" value="ECO:0007669"/>
    <property type="project" value="TreeGrafter"/>
</dbReference>
<feature type="non-terminal residue" evidence="4">
    <location>
        <position position="1"/>
    </location>
</feature>
<gene>
    <name evidence="4" type="ORF">PENTCL1PPCAC_6044</name>
</gene>
<sequence length="363" mass="41453">LFRMVKLTDQIVYIRTKCTPETVKKLNLWGCEIDDIELCERMVQVEILSLSVNGITTLEPLRNCRKLKELYLRKNKIESLQELDYIKDLPDLHTLWIDENPCTMANDYRYKIVKKLPKLTKLDDKPITLHDHRPPETPSEIEIGRDQDYYGSTNTLVNNCYGRGGAIVDTIMQPGFVQYGGATSSDTSEEESSRPHHSHHYTNNAMVQSMHPAMVQSVMGGASSPLMSQSMTQSMMQLMNQSVYQPRDEQNETDDWGDFNLEEEVGHSSRPLSMDGIAPRMAASYYESGSRTMRPSTSAQFVPGRSVSVPRRRYRPRGESTSPAREGRVQRIMSAVSVLLDELDTQGLRQVVEEAQRRMKKQR</sequence>
<dbReference type="InterPro" id="IPR032675">
    <property type="entry name" value="LRR_dom_sf"/>
</dbReference>
<dbReference type="GO" id="GO:0097733">
    <property type="term" value="C:photoreceptor cell cilium"/>
    <property type="evidence" value="ECO:0007669"/>
    <property type="project" value="UniProtKB-ARBA"/>
</dbReference>
<evidence type="ECO:0000313" key="4">
    <source>
        <dbReference type="EMBL" id="GMS83869.1"/>
    </source>
</evidence>
<evidence type="ECO:0000256" key="2">
    <source>
        <dbReference type="ARBA" id="ARBA00022737"/>
    </source>
</evidence>